<evidence type="ECO:0000313" key="1">
    <source>
        <dbReference type="EMBL" id="KKN18257.1"/>
    </source>
</evidence>
<reference evidence="1" key="1">
    <citation type="journal article" date="2015" name="Nature">
        <title>Complex archaea that bridge the gap between prokaryotes and eukaryotes.</title>
        <authorList>
            <person name="Spang A."/>
            <person name="Saw J.H."/>
            <person name="Jorgensen S.L."/>
            <person name="Zaremba-Niedzwiedzka K."/>
            <person name="Martijn J."/>
            <person name="Lind A.E."/>
            <person name="van Eijk R."/>
            <person name="Schleper C."/>
            <person name="Guy L."/>
            <person name="Ettema T.J."/>
        </authorList>
    </citation>
    <scope>NUCLEOTIDE SEQUENCE</scope>
</reference>
<name>A0A0F9P1I7_9ZZZZ</name>
<dbReference type="AlphaFoldDB" id="A0A0F9P1I7"/>
<comment type="caution">
    <text evidence="1">The sequence shown here is derived from an EMBL/GenBank/DDBJ whole genome shotgun (WGS) entry which is preliminary data.</text>
</comment>
<protein>
    <submittedName>
        <fullName evidence="1">Uncharacterized protein</fullName>
    </submittedName>
</protein>
<accession>A0A0F9P1I7</accession>
<dbReference type="EMBL" id="LAZR01003444">
    <property type="protein sequence ID" value="KKN18257.1"/>
    <property type="molecule type" value="Genomic_DNA"/>
</dbReference>
<gene>
    <name evidence="1" type="ORF">LCGC14_0957460</name>
</gene>
<sequence length="66" mass="7424">MEYTKEGKVMNVHDITKEVSEVLVFLEQRGLNEGERMTVLQAAAVFTQSHISSKAILLNISRMLTS</sequence>
<organism evidence="1">
    <name type="scientific">marine sediment metagenome</name>
    <dbReference type="NCBI Taxonomy" id="412755"/>
    <lineage>
        <taxon>unclassified sequences</taxon>
        <taxon>metagenomes</taxon>
        <taxon>ecological metagenomes</taxon>
    </lineage>
</organism>
<proteinExistence type="predicted"/>